<reference evidence="1 2" key="2">
    <citation type="journal article" date="2011" name="Stand. Genomic Sci.">
        <title>Complete genome sequence of Tolumonas auensis type strain (TA 4).</title>
        <authorList>
            <person name="Chertkov O."/>
            <person name="Copeland A."/>
            <person name="Lucas S."/>
            <person name="Lapidus A."/>
            <person name="Berry K.W."/>
            <person name="Detter J.C."/>
            <person name="Del Rio T.G."/>
            <person name="Hammon N."/>
            <person name="Dalin E."/>
            <person name="Tice H."/>
            <person name="Pitluck S."/>
            <person name="Richardson P."/>
            <person name="Bruce D."/>
            <person name="Goodwin L."/>
            <person name="Han C."/>
            <person name="Tapia R."/>
            <person name="Saunders E."/>
            <person name="Schmutz J."/>
            <person name="Brettin T."/>
            <person name="Larimer F."/>
            <person name="Land M."/>
            <person name="Hauser L."/>
            <person name="Spring S."/>
            <person name="Rohde M."/>
            <person name="Kyrpides N.C."/>
            <person name="Ivanova N."/>
            <person name="Goker M."/>
            <person name="Beller H.R."/>
            <person name="Klenk H.P."/>
            <person name="Woyke T."/>
        </authorList>
    </citation>
    <scope>NUCLEOTIDE SEQUENCE [LARGE SCALE GENOMIC DNA]</scope>
    <source>
        <strain evidence="2">DSM 9187 / TA4</strain>
    </source>
</reference>
<evidence type="ECO:0000313" key="2">
    <source>
        <dbReference type="Proteomes" id="UP000009073"/>
    </source>
</evidence>
<evidence type="ECO:0000313" key="1">
    <source>
        <dbReference type="EMBL" id="ACQ94268.1"/>
    </source>
</evidence>
<protein>
    <submittedName>
        <fullName evidence="1">Uncharacterized protein</fullName>
    </submittedName>
</protein>
<dbReference type="HOGENOM" id="CLU_3259168_0_0_6"/>
<dbReference type="Proteomes" id="UP000009073">
    <property type="component" value="Chromosome"/>
</dbReference>
<sequence>MANVKDRDLHQLSEIQPLMRNQDTKRLPNDSLIIGFSITVCF</sequence>
<proteinExistence type="predicted"/>
<gene>
    <name evidence="1" type="ordered locus">Tola_2674</name>
</gene>
<name>C4LB65_TOLAT</name>
<reference evidence="2" key="1">
    <citation type="submission" date="2009-05" db="EMBL/GenBank/DDBJ databases">
        <title>Complete sequence of Tolumonas auensis DSM 9187.</title>
        <authorList>
            <consortium name="US DOE Joint Genome Institute"/>
            <person name="Lucas S."/>
            <person name="Copeland A."/>
            <person name="Lapidus A."/>
            <person name="Glavina del Rio T."/>
            <person name="Tice H."/>
            <person name="Bruce D."/>
            <person name="Goodwin L."/>
            <person name="Pitluck S."/>
            <person name="Chertkov O."/>
            <person name="Brettin T."/>
            <person name="Detter J.C."/>
            <person name="Han C."/>
            <person name="Larimer F."/>
            <person name="Land M."/>
            <person name="Hauser L."/>
            <person name="Kyrpides N."/>
            <person name="Mikhailova N."/>
            <person name="Spring S."/>
            <person name="Beller H."/>
        </authorList>
    </citation>
    <scope>NUCLEOTIDE SEQUENCE [LARGE SCALE GENOMIC DNA]</scope>
    <source>
        <strain evidence="2">DSM 9187 / TA4</strain>
    </source>
</reference>
<dbReference type="EMBL" id="CP001616">
    <property type="protein sequence ID" value="ACQ94268.1"/>
    <property type="molecule type" value="Genomic_DNA"/>
</dbReference>
<accession>C4LB65</accession>
<organism evidence="1 2">
    <name type="scientific">Tolumonas auensis (strain DSM 9187 / NBRC 110442 / TA 4)</name>
    <dbReference type="NCBI Taxonomy" id="595494"/>
    <lineage>
        <taxon>Bacteria</taxon>
        <taxon>Pseudomonadati</taxon>
        <taxon>Pseudomonadota</taxon>
        <taxon>Gammaproteobacteria</taxon>
        <taxon>Aeromonadales</taxon>
        <taxon>Aeromonadaceae</taxon>
        <taxon>Tolumonas</taxon>
    </lineage>
</organism>
<dbReference type="AlphaFoldDB" id="C4LB65"/>
<keyword evidence="2" id="KW-1185">Reference proteome</keyword>
<dbReference type="KEGG" id="tau:Tola_2674"/>